<dbReference type="STRING" id="1157616.A0A1Z5SLL2"/>
<dbReference type="InterPro" id="IPR000909">
    <property type="entry name" value="PLipase_C_PInositol-sp_X_dom"/>
</dbReference>
<keyword evidence="1" id="KW-0472">Membrane</keyword>
<keyword evidence="1" id="KW-1133">Transmembrane helix</keyword>
<evidence type="ECO:0000313" key="3">
    <source>
        <dbReference type="EMBL" id="OTA18618.1"/>
    </source>
</evidence>
<dbReference type="InterPro" id="IPR051057">
    <property type="entry name" value="PI-PLC_domain"/>
</dbReference>
<protein>
    <recommendedName>
        <fullName evidence="2">Phosphatidylinositol-specific phospholipase C X domain-containing protein</fullName>
    </recommendedName>
</protein>
<dbReference type="CDD" id="cd08586">
    <property type="entry name" value="PI-PLCc_BcPLC_like"/>
    <property type="match status" value="1"/>
</dbReference>
<dbReference type="AlphaFoldDB" id="A0A1Z5SLL2"/>
<reference evidence="3 4" key="1">
    <citation type="submission" date="2017-01" db="EMBL/GenBank/DDBJ databases">
        <title>The recent genome duplication of the halophilic yeast Hortaea werneckii: insights from long-read sequencing.</title>
        <authorList>
            <person name="Sinha S."/>
            <person name="Flibotte S."/>
            <person name="Neira M."/>
            <person name="Lenassi M."/>
            <person name="Gostincar C."/>
            <person name="Stajich J.E."/>
            <person name="Nislow C.E."/>
        </authorList>
    </citation>
    <scope>NUCLEOTIDE SEQUENCE [LARGE SCALE GENOMIC DNA]</scope>
    <source>
        <strain evidence="3 4">EXF-2000</strain>
    </source>
</reference>
<dbReference type="PROSITE" id="PS50007">
    <property type="entry name" value="PIPLC_X_DOMAIN"/>
    <property type="match status" value="1"/>
</dbReference>
<name>A0A1Z5SLL2_HORWE</name>
<keyword evidence="1" id="KW-0812">Transmembrane</keyword>
<feature type="transmembrane region" description="Helical" evidence="1">
    <location>
        <begin position="364"/>
        <end position="385"/>
    </location>
</feature>
<accession>A0A1Z5SLL2</accession>
<dbReference type="SUPFAM" id="SSF51695">
    <property type="entry name" value="PLC-like phosphodiesterases"/>
    <property type="match status" value="1"/>
</dbReference>
<proteinExistence type="predicted"/>
<dbReference type="OrthoDB" id="1046782at2759"/>
<evidence type="ECO:0000256" key="1">
    <source>
        <dbReference type="SAM" id="Phobius"/>
    </source>
</evidence>
<dbReference type="InterPro" id="IPR017946">
    <property type="entry name" value="PLC-like_Pdiesterase_TIM-brl"/>
</dbReference>
<gene>
    <name evidence="3" type="ORF">BTJ68_14991</name>
</gene>
<dbReference type="PANTHER" id="PTHR13593:SF113">
    <property type="entry name" value="SI:DKEY-266F7.9"/>
    <property type="match status" value="1"/>
</dbReference>
<dbReference type="GO" id="GO:0008081">
    <property type="term" value="F:phosphoric diester hydrolase activity"/>
    <property type="evidence" value="ECO:0007669"/>
    <property type="project" value="InterPro"/>
</dbReference>
<sequence length="401" mass="45552">MLPRAVWARQRVAQQNDHSDTSRDLEGHYGTFSTKAERELQSSHKPGDLKYEGENWMGFANDETLMSALTLPGTHDSAACKVSWPFVQTQGLDIRSQLNAGIRYFDLRCGVRNDIVEMVHGPSFLGITLRTLLNVIYVWLKSHETEALVVQIKQDRASERSKISFPGTIWNLMSSTPERWRTETDTPALGDLRGRIQLLRRFPVSNPHAFGIDVTQWPDNPSRPFTIHTRHGVNITIQDHYTSSHPKSLPRLVRMKGGDVVDLLTRAASDQDERNWYINFSSAYEFNFYHQLTPKQISLGGYSGFRWEEGMNIRLRSFLATRPGRQRFGIVAMDFPEGGADGLILTLVQSNFESRPPRRTWKQYVIEGVLWTFAGFLLIMAATPVTPGRPSPLPQQGYSST</sequence>
<organism evidence="3 4">
    <name type="scientific">Hortaea werneckii EXF-2000</name>
    <dbReference type="NCBI Taxonomy" id="1157616"/>
    <lineage>
        <taxon>Eukaryota</taxon>
        <taxon>Fungi</taxon>
        <taxon>Dikarya</taxon>
        <taxon>Ascomycota</taxon>
        <taxon>Pezizomycotina</taxon>
        <taxon>Dothideomycetes</taxon>
        <taxon>Dothideomycetidae</taxon>
        <taxon>Mycosphaerellales</taxon>
        <taxon>Teratosphaeriaceae</taxon>
        <taxon>Hortaea</taxon>
    </lineage>
</organism>
<evidence type="ECO:0000259" key="2">
    <source>
        <dbReference type="SMART" id="SM00148"/>
    </source>
</evidence>
<dbReference type="EMBL" id="MUNK01000485">
    <property type="protein sequence ID" value="OTA18618.1"/>
    <property type="molecule type" value="Genomic_DNA"/>
</dbReference>
<dbReference type="Gene3D" id="3.20.20.190">
    <property type="entry name" value="Phosphatidylinositol (PI) phosphodiesterase"/>
    <property type="match status" value="1"/>
</dbReference>
<dbReference type="Pfam" id="PF00388">
    <property type="entry name" value="PI-PLC-X"/>
    <property type="match status" value="1"/>
</dbReference>
<keyword evidence="4" id="KW-1185">Reference proteome</keyword>
<dbReference type="PANTHER" id="PTHR13593">
    <property type="match status" value="1"/>
</dbReference>
<dbReference type="InParanoid" id="A0A1Z5SLL2"/>
<dbReference type="GO" id="GO:0006629">
    <property type="term" value="P:lipid metabolic process"/>
    <property type="evidence" value="ECO:0007669"/>
    <property type="project" value="InterPro"/>
</dbReference>
<dbReference type="SMART" id="SM00148">
    <property type="entry name" value="PLCXc"/>
    <property type="match status" value="1"/>
</dbReference>
<feature type="domain" description="Phosphatidylinositol-specific phospholipase C X" evidence="2">
    <location>
        <begin position="61"/>
        <end position="201"/>
    </location>
</feature>
<evidence type="ECO:0000313" key="4">
    <source>
        <dbReference type="Proteomes" id="UP000194280"/>
    </source>
</evidence>
<dbReference type="Proteomes" id="UP000194280">
    <property type="component" value="Unassembled WGS sequence"/>
</dbReference>
<dbReference type="VEuPathDB" id="FungiDB:BTJ68_14991"/>
<comment type="caution">
    <text evidence="3">The sequence shown here is derived from an EMBL/GenBank/DDBJ whole genome shotgun (WGS) entry which is preliminary data.</text>
</comment>